<dbReference type="OrthoDB" id="288590at2759"/>
<proteinExistence type="predicted"/>
<sequence length="101" mass="11735">MPSLGILQVDQPWRPADLMVRTKECLPCVRFFNQMEEEKLQCAEEHVLAPIRYGASFNPSVYKVLFWRDFLRVWMHPQFHSPSTPGSRSLPVSTHPAHSQN</sequence>
<dbReference type="AlphaFoldDB" id="A0A7J6WGE7"/>
<organism evidence="2 3">
    <name type="scientific">Thalictrum thalictroides</name>
    <name type="common">Rue-anemone</name>
    <name type="synonym">Anemone thalictroides</name>
    <dbReference type="NCBI Taxonomy" id="46969"/>
    <lineage>
        <taxon>Eukaryota</taxon>
        <taxon>Viridiplantae</taxon>
        <taxon>Streptophyta</taxon>
        <taxon>Embryophyta</taxon>
        <taxon>Tracheophyta</taxon>
        <taxon>Spermatophyta</taxon>
        <taxon>Magnoliopsida</taxon>
        <taxon>Ranunculales</taxon>
        <taxon>Ranunculaceae</taxon>
        <taxon>Thalictroideae</taxon>
        <taxon>Thalictrum</taxon>
    </lineage>
</organism>
<name>A0A7J6WGE7_THATH</name>
<keyword evidence="3" id="KW-1185">Reference proteome</keyword>
<feature type="region of interest" description="Disordered" evidence="1">
    <location>
        <begin position="80"/>
        <end position="101"/>
    </location>
</feature>
<dbReference type="Proteomes" id="UP000554482">
    <property type="component" value="Unassembled WGS sequence"/>
</dbReference>
<protein>
    <submittedName>
        <fullName evidence="2">Uncharacterized protein</fullName>
    </submittedName>
</protein>
<reference evidence="2 3" key="1">
    <citation type="submission" date="2020-06" db="EMBL/GenBank/DDBJ databases">
        <title>Transcriptomic and genomic resources for Thalictrum thalictroides and T. hernandezii: Facilitating candidate gene discovery in an emerging model plant lineage.</title>
        <authorList>
            <person name="Arias T."/>
            <person name="Riano-Pachon D.M."/>
            <person name="Di Stilio V.S."/>
        </authorList>
    </citation>
    <scope>NUCLEOTIDE SEQUENCE [LARGE SCALE GENOMIC DNA]</scope>
    <source>
        <strain evidence="3">cv. WT478/WT964</strain>
        <tissue evidence="2">Leaves</tissue>
    </source>
</reference>
<comment type="caution">
    <text evidence="2">The sequence shown here is derived from an EMBL/GenBank/DDBJ whole genome shotgun (WGS) entry which is preliminary data.</text>
</comment>
<accession>A0A7J6WGE7</accession>
<gene>
    <name evidence="2" type="ORF">FRX31_014439</name>
</gene>
<dbReference type="EMBL" id="JABWDY010016624">
    <property type="protein sequence ID" value="KAF5195978.1"/>
    <property type="molecule type" value="Genomic_DNA"/>
</dbReference>
<evidence type="ECO:0000313" key="2">
    <source>
        <dbReference type="EMBL" id="KAF5195978.1"/>
    </source>
</evidence>
<evidence type="ECO:0000313" key="3">
    <source>
        <dbReference type="Proteomes" id="UP000554482"/>
    </source>
</evidence>
<evidence type="ECO:0000256" key="1">
    <source>
        <dbReference type="SAM" id="MobiDB-lite"/>
    </source>
</evidence>